<evidence type="ECO:0000256" key="7">
    <source>
        <dbReference type="ARBA" id="ARBA00023284"/>
    </source>
</evidence>
<evidence type="ECO:0000256" key="6">
    <source>
        <dbReference type="ARBA" id="ARBA00023157"/>
    </source>
</evidence>
<dbReference type="PANTHER" id="PTHR42801:SF7">
    <property type="entry name" value="SLL1159 PROTEIN"/>
    <property type="match status" value="1"/>
</dbReference>
<feature type="transmembrane region" description="Helical" evidence="12">
    <location>
        <begin position="36"/>
        <end position="57"/>
    </location>
</feature>
<comment type="catalytic activity">
    <reaction evidence="11">
        <text>a hydroperoxide + [thioredoxin]-dithiol = an alcohol + [thioredoxin]-disulfide + H2O</text>
        <dbReference type="Rhea" id="RHEA:62620"/>
        <dbReference type="Rhea" id="RHEA-COMP:10698"/>
        <dbReference type="Rhea" id="RHEA-COMP:10700"/>
        <dbReference type="ChEBI" id="CHEBI:15377"/>
        <dbReference type="ChEBI" id="CHEBI:29950"/>
        <dbReference type="ChEBI" id="CHEBI:30879"/>
        <dbReference type="ChEBI" id="CHEBI:35924"/>
        <dbReference type="ChEBI" id="CHEBI:50058"/>
        <dbReference type="EC" id="1.11.1.24"/>
    </reaction>
</comment>
<dbReference type="GO" id="GO:0005737">
    <property type="term" value="C:cytoplasm"/>
    <property type="evidence" value="ECO:0007669"/>
    <property type="project" value="TreeGrafter"/>
</dbReference>
<dbReference type="GO" id="GO:0045454">
    <property type="term" value="P:cell redox homeostasis"/>
    <property type="evidence" value="ECO:0007669"/>
    <property type="project" value="TreeGrafter"/>
</dbReference>
<comment type="caution">
    <text evidence="14">The sequence shown here is derived from an EMBL/GenBank/DDBJ whole genome shotgun (WGS) entry which is preliminary data.</text>
</comment>
<dbReference type="RefSeq" id="WP_135281002.1">
    <property type="nucleotide sequence ID" value="NZ_SRIO01000003.1"/>
</dbReference>
<dbReference type="InterPro" id="IPR013766">
    <property type="entry name" value="Thioredoxin_domain"/>
</dbReference>
<evidence type="ECO:0000256" key="10">
    <source>
        <dbReference type="ARBA" id="ARBA00042639"/>
    </source>
</evidence>
<dbReference type="SUPFAM" id="SSF52833">
    <property type="entry name" value="Thioredoxin-like"/>
    <property type="match status" value="1"/>
</dbReference>
<evidence type="ECO:0000259" key="13">
    <source>
        <dbReference type="PROSITE" id="PS51352"/>
    </source>
</evidence>
<evidence type="ECO:0000256" key="5">
    <source>
        <dbReference type="ARBA" id="ARBA00023002"/>
    </source>
</evidence>
<dbReference type="InterPro" id="IPR000866">
    <property type="entry name" value="AhpC/TSA"/>
</dbReference>
<evidence type="ECO:0000256" key="8">
    <source>
        <dbReference type="ARBA" id="ARBA00032824"/>
    </source>
</evidence>
<dbReference type="OrthoDB" id="9809746at2"/>
<dbReference type="PROSITE" id="PS51352">
    <property type="entry name" value="THIOREDOXIN_2"/>
    <property type="match status" value="1"/>
</dbReference>
<dbReference type="AlphaFoldDB" id="A0A4Z0FDK3"/>
<dbReference type="EMBL" id="SRIO01000003">
    <property type="protein sequence ID" value="TFZ83585.1"/>
    <property type="molecule type" value="Genomic_DNA"/>
</dbReference>
<gene>
    <name evidence="14" type="ORF">E4680_03560</name>
</gene>
<comment type="function">
    <text evidence="1">Thiol-specific peroxidase that catalyzes the reduction of hydrogen peroxide and organic hydroperoxides to water and alcohols, respectively. Plays a role in cell protection against oxidative stress by detoxifying peroxides and as sensor of hydrogen peroxide-mediated signaling events.</text>
</comment>
<dbReference type="InterPro" id="IPR036249">
    <property type="entry name" value="Thioredoxin-like_sf"/>
</dbReference>
<evidence type="ECO:0000256" key="12">
    <source>
        <dbReference type="SAM" id="Phobius"/>
    </source>
</evidence>
<feature type="transmembrane region" description="Helical" evidence="12">
    <location>
        <begin position="9"/>
        <end position="30"/>
    </location>
</feature>
<accession>A0A4Z0FDK3</accession>
<evidence type="ECO:0000256" key="2">
    <source>
        <dbReference type="ARBA" id="ARBA00013017"/>
    </source>
</evidence>
<dbReference type="Pfam" id="PF00578">
    <property type="entry name" value="AhpC-TSA"/>
    <property type="match status" value="1"/>
</dbReference>
<comment type="similarity">
    <text evidence="9">Belongs to the peroxiredoxin family. BCP/PrxQ subfamily.</text>
</comment>
<sequence length="293" mass="32206">MTQAQLKRWFITPYIVVMVGVLGHILSVLWRQGPDLAWTGAALAGLASVGTFAGFILMGKARTRPKLPTLTWGAGLGTFLALLGVMTGGSLLALIYAGGVYGLGGWVYVYWYSRFGRQPSERLRPGTVLPDFELIENSGQRLRSRDLRGKPAILLFFRGNWCPLCMAQVKEIAAQYRQIAERGAQILLISPQSIAHNRSLAARFDVPFRYLHDPALNAARALGILHRDALPVGMAALGYDTDAVLPTVIIVDAEGCVRFADETDNYRVRPEPETFLRVLDGFLERPGSRPPSP</sequence>
<keyword evidence="12" id="KW-0812">Transmembrane</keyword>
<evidence type="ECO:0000256" key="1">
    <source>
        <dbReference type="ARBA" id="ARBA00003330"/>
    </source>
</evidence>
<keyword evidence="12" id="KW-0472">Membrane</keyword>
<dbReference type="GO" id="GO:0034599">
    <property type="term" value="P:cellular response to oxidative stress"/>
    <property type="evidence" value="ECO:0007669"/>
    <property type="project" value="TreeGrafter"/>
</dbReference>
<keyword evidence="4" id="KW-0049">Antioxidant</keyword>
<evidence type="ECO:0000256" key="4">
    <source>
        <dbReference type="ARBA" id="ARBA00022862"/>
    </source>
</evidence>
<keyword evidence="6" id="KW-1015">Disulfide bond</keyword>
<keyword evidence="12" id="KW-1133">Transmembrane helix</keyword>
<evidence type="ECO:0000256" key="9">
    <source>
        <dbReference type="ARBA" id="ARBA00038489"/>
    </source>
</evidence>
<dbReference type="InterPro" id="IPR050924">
    <property type="entry name" value="Peroxiredoxin_BCP/PrxQ"/>
</dbReference>
<dbReference type="PANTHER" id="PTHR42801">
    <property type="entry name" value="THIOREDOXIN-DEPENDENT PEROXIDE REDUCTASE"/>
    <property type="match status" value="1"/>
</dbReference>
<evidence type="ECO:0000313" key="14">
    <source>
        <dbReference type="EMBL" id="TFZ83585.1"/>
    </source>
</evidence>
<keyword evidence="3" id="KW-0575">Peroxidase</keyword>
<evidence type="ECO:0000313" key="15">
    <source>
        <dbReference type="Proteomes" id="UP000297890"/>
    </source>
</evidence>
<evidence type="ECO:0000256" key="3">
    <source>
        <dbReference type="ARBA" id="ARBA00022559"/>
    </source>
</evidence>
<dbReference type="GO" id="GO:0008379">
    <property type="term" value="F:thioredoxin peroxidase activity"/>
    <property type="evidence" value="ECO:0007669"/>
    <property type="project" value="TreeGrafter"/>
</dbReference>
<feature type="domain" description="Thioredoxin" evidence="13">
    <location>
        <begin position="123"/>
        <end position="284"/>
    </location>
</feature>
<protein>
    <recommendedName>
        <fullName evidence="2">thioredoxin-dependent peroxiredoxin</fullName>
        <ecNumber evidence="2">1.11.1.24</ecNumber>
    </recommendedName>
    <alternativeName>
        <fullName evidence="8">Thioredoxin peroxidase</fullName>
    </alternativeName>
    <alternativeName>
        <fullName evidence="10">Thioredoxin-dependent peroxiredoxin Bcp</fullName>
    </alternativeName>
</protein>
<evidence type="ECO:0000256" key="11">
    <source>
        <dbReference type="ARBA" id="ARBA00049091"/>
    </source>
</evidence>
<proteinExistence type="inferred from homology"/>
<organism evidence="14 15">
    <name type="scientific">Candidatus Macondimonas diazotrophica</name>
    <dbReference type="NCBI Taxonomy" id="2305248"/>
    <lineage>
        <taxon>Bacteria</taxon>
        <taxon>Pseudomonadati</taxon>
        <taxon>Pseudomonadota</taxon>
        <taxon>Gammaproteobacteria</taxon>
        <taxon>Chromatiales</taxon>
        <taxon>Ectothiorhodospiraceae</taxon>
        <taxon>Candidatus Macondimonas</taxon>
    </lineage>
</organism>
<dbReference type="Gene3D" id="3.40.30.10">
    <property type="entry name" value="Glutaredoxin"/>
    <property type="match status" value="1"/>
</dbReference>
<feature type="transmembrane region" description="Helical" evidence="12">
    <location>
        <begin position="93"/>
        <end position="112"/>
    </location>
</feature>
<keyword evidence="5" id="KW-0560">Oxidoreductase</keyword>
<feature type="transmembrane region" description="Helical" evidence="12">
    <location>
        <begin position="69"/>
        <end position="87"/>
    </location>
</feature>
<name>A0A4Z0FDK3_9GAMM</name>
<reference evidence="14 15" key="1">
    <citation type="journal article" date="2019" name="ISME J.">
        <title>Candidatus Macondimonas diazotrophica, a novel gammaproteobacterial genus dominating crude-oil-contaminated coastal sediments.</title>
        <authorList>
            <person name="Karthikeyan S."/>
            <person name="Konstantinidis K."/>
        </authorList>
    </citation>
    <scope>NUCLEOTIDE SEQUENCE [LARGE SCALE GENOMIC DNA]</scope>
    <source>
        <strain evidence="14 15">KTK01</strain>
    </source>
</reference>
<dbReference type="Proteomes" id="UP000297890">
    <property type="component" value="Unassembled WGS sequence"/>
</dbReference>
<keyword evidence="7" id="KW-0676">Redox-active center</keyword>
<keyword evidence="15" id="KW-1185">Reference proteome</keyword>
<dbReference type="EC" id="1.11.1.24" evidence="2"/>